<organism evidence="3 4">
    <name type="scientific">Candidatus Gottesmanbacteria bacterium CG11_big_fil_rev_8_21_14_0_20_37_11</name>
    <dbReference type="NCBI Taxonomy" id="1974575"/>
    <lineage>
        <taxon>Bacteria</taxon>
        <taxon>Candidatus Gottesmaniibacteriota</taxon>
    </lineage>
</organism>
<comment type="caution">
    <text evidence="3">The sequence shown here is derived from an EMBL/GenBank/DDBJ whole genome shotgun (WGS) entry which is preliminary data.</text>
</comment>
<feature type="compositionally biased region" description="Low complexity" evidence="1">
    <location>
        <begin position="120"/>
        <end position="139"/>
    </location>
</feature>
<keyword evidence="2" id="KW-0812">Transmembrane</keyword>
<feature type="compositionally biased region" description="Low complexity" evidence="1">
    <location>
        <begin position="51"/>
        <end position="97"/>
    </location>
</feature>
<evidence type="ECO:0000313" key="4">
    <source>
        <dbReference type="Proteomes" id="UP000230707"/>
    </source>
</evidence>
<feature type="compositionally biased region" description="Polar residues" evidence="1">
    <location>
        <begin position="101"/>
        <end position="119"/>
    </location>
</feature>
<evidence type="ECO:0000256" key="1">
    <source>
        <dbReference type="SAM" id="MobiDB-lite"/>
    </source>
</evidence>
<evidence type="ECO:0000313" key="3">
    <source>
        <dbReference type="EMBL" id="PIR08669.1"/>
    </source>
</evidence>
<name>A0A2H0NIH1_9BACT</name>
<feature type="transmembrane region" description="Helical" evidence="2">
    <location>
        <begin position="207"/>
        <end position="228"/>
    </location>
</feature>
<reference evidence="3 4" key="1">
    <citation type="submission" date="2017-09" db="EMBL/GenBank/DDBJ databases">
        <title>Depth-based differentiation of microbial function through sediment-hosted aquifers and enrichment of novel symbionts in the deep terrestrial subsurface.</title>
        <authorList>
            <person name="Probst A.J."/>
            <person name="Ladd B."/>
            <person name="Jarett J.K."/>
            <person name="Geller-Mcgrath D.E."/>
            <person name="Sieber C.M."/>
            <person name="Emerson J.B."/>
            <person name="Anantharaman K."/>
            <person name="Thomas B.C."/>
            <person name="Malmstrom R."/>
            <person name="Stieglmeier M."/>
            <person name="Klingl A."/>
            <person name="Woyke T."/>
            <person name="Ryan C.M."/>
            <person name="Banfield J.F."/>
        </authorList>
    </citation>
    <scope>NUCLEOTIDE SEQUENCE [LARGE SCALE GENOMIC DNA]</scope>
    <source>
        <strain evidence="3">CG11_big_fil_rev_8_21_14_0_20_37_11</strain>
    </source>
</reference>
<keyword evidence="2" id="KW-0472">Membrane</keyword>
<dbReference type="AlphaFoldDB" id="A0A2H0NIH1"/>
<keyword evidence="2" id="KW-1133">Transmembrane helix</keyword>
<feature type="compositionally biased region" description="Pro residues" evidence="1">
    <location>
        <begin position="28"/>
        <end position="37"/>
    </location>
</feature>
<feature type="compositionally biased region" description="Polar residues" evidence="1">
    <location>
        <begin position="10"/>
        <end position="27"/>
    </location>
</feature>
<protein>
    <submittedName>
        <fullName evidence="3">Uncharacterized protein</fullName>
    </submittedName>
</protein>
<accession>A0A2H0NIH1</accession>
<dbReference type="Proteomes" id="UP000230707">
    <property type="component" value="Unassembled WGS sequence"/>
</dbReference>
<evidence type="ECO:0000256" key="2">
    <source>
        <dbReference type="SAM" id="Phobius"/>
    </source>
</evidence>
<gene>
    <name evidence="3" type="ORF">COV53_01845</name>
</gene>
<dbReference type="EMBL" id="PCWS01000041">
    <property type="protein sequence ID" value="PIR08669.1"/>
    <property type="molecule type" value="Genomic_DNA"/>
</dbReference>
<sequence>MDPAQKPDNQDSPQTINQNNNTAVNGQTPPPINPTPNPVVNDLNKTPPTNPDVNPNSPLNPPNNSAENPEPTPIASDISAPVIPSIPISNIDPANNPVPAINNTNQPPSNPVGQDTLNTESSPYIPNIPSSAPSSAEIPSYQATEVSSVTPNYTPGFPSNDANNLPTHEDTSTRLPEHTLTVPVINTQAPSISETFASLPQKRKFPIMAITVILIIVTGASIGSVYFFKNAIVEQFPFLASYLPAGFLQTPTVMPTPILPPPLVQAPTAQPSPSPTPDMNPFASPTIALDNPFASPTAILSNPFGTYENPFTDATESAAAASAPYQNPFEEMK</sequence>
<feature type="region of interest" description="Disordered" evidence="1">
    <location>
        <begin position="1"/>
        <end position="139"/>
    </location>
</feature>
<proteinExistence type="predicted"/>